<proteinExistence type="predicted"/>
<evidence type="ECO:0000313" key="1">
    <source>
        <dbReference type="EMBL" id="KKN67954.1"/>
    </source>
</evidence>
<reference evidence="1" key="1">
    <citation type="journal article" date="2015" name="Nature">
        <title>Complex archaea that bridge the gap between prokaryotes and eukaryotes.</title>
        <authorList>
            <person name="Spang A."/>
            <person name="Saw J.H."/>
            <person name="Jorgensen S.L."/>
            <person name="Zaremba-Niedzwiedzka K."/>
            <person name="Martijn J."/>
            <person name="Lind A.E."/>
            <person name="van Eijk R."/>
            <person name="Schleper C."/>
            <person name="Guy L."/>
            <person name="Ettema T.J."/>
        </authorList>
    </citation>
    <scope>NUCLEOTIDE SEQUENCE</scope>
</reference>
<organism evidence="1">
    <name type="scientific">marine sediment metagenome</name>
    <dbReference type="NCBI Taxonomy" id="412755"/>
    <lineage>
        <taxon>unclassified sequences</taxon>
        <taxon>metagenomes</taxon>
        <taxon>ecological metagenomes</taxon>
    </lineage>
</organism>
<dbReference type="EMBL" id="LAZR01000462">
    <property type="protein sequence ID" value="KKN67954.1"/>
    <property type="molecule type" value="Genomic_DNA"/>
</dbReference>
<dbReference type="AlphaFoldDB" id="A0A0F9SLN7"/>
<accession>A0A0F9SLN7</accession>
<name>A0A0F9SLN7_9ZZZZ</name>
<comment type="caution">
    <text evidence="1">The sequence shown here is derived from an EMBL/GenBank/DDBJ whole genome shotgun (WGS) entry which is preliminary data.</text>
</comment>
<gene>
    <name evidence="1" type="ORF">LCGC14_0456540</name>
</gene>
<sequence length="38" mass="4130">MLRFDRDLLFSGLGDKDRRGWAGVGHRPGAGTMDAALL</sequence>
<protein>
    <submittedName>
        <fullName evidence="1">Uncharacterized protein</fullName>
    </submittedName>
</protein>